<proteinExistence type="predicted"/>
<keyword evidence="1" id="KW-1133">Transmembrane helix</keyword>
<accession>A0A1G2HV95</accession>
<protein>
    <submittedName>
        <fullName evidence="2">Uncharacterized protein</fullName>
    </submittedName>
</protein>
<keyword evidence="1" id="KW-0472">Membrane</keyword>
<organism evidence="2 3">
    <name type="scientific">Candidatus Staskawiczbacteria bacterium RIFCSPHIGHO2_01_FULL_41_41</name>
    <dbReference type="NCBI Taxonomy" id="1802203"/>
    <lineage>
        <taxon>Bacteria</taxon>
        <taxon>Candidatus Staskawicziibacteriota</taxon>
    </lineage>
</organism>
<reference evidence="2 3" key="1">
    <citation type="journal article" date="2016" name="Nat. Commun.">
        <title>Thousands of microbial genomes shed light on interconnected biogeochemical processes in an aquifer system.</title>
        <authorList>
            <person name="Anantharaman K."/>
            <person name="Brown C.T."/>
            <person name="Hug L.A."/>
            <person name="Sharon I."/>
            <person name="Castelle C.J."/>
            <person name="Probst A.J."/>
            <person name="Thomas B.C."/>
            <person name="Singh A."/>
            <person name="Wilkins M.J."/>
            <person name="Karaoz U."/>
            <person name="Brodie E.L."/>
            <person name="Williams K.H."/>
            <person name="Hubbard S.S."/>
            <person name="Banfield J.F."/>
        </authorList>
    </citation>
    <scope>NUCLEOTIDE SEQUENCE [LARGE SCALE GENOMIC DNA]</scope>
</reference>
<evidence type="ECO:0000256" key="1">
    <source>
        <dbReference type="SAM" id="Phobius"/>
    </source>
</evidence>
<gene>
    <name evidence="2" type="ORF">A2822_01910</name>
</gene>
<sequence length="236" mass="27393">MKERILTSKGILIILVAAIVLFGGGFLIMQNANIKNRNDNAKFQNEMSNWKTYRSESNKFFGGYKFEIKYPEYFTIEDNDSPYVFFEKNIDNDSIRLFSLRLNICEMCNEPSPFNVAVTGEMNDPFAVKGGYVYFQRVLNQNTKNVEALSFERVDSKYIAKDYKETDIIKEENVYSYYSLTPTIATIIKYGNGSIVLSILGNKEIDIEKLKRKDYSDFFELEDLNTRILSTFKITK</sequence>
<evidence type="ECO:0000313" key="2">
    <source>
        <dbReference type="EMBL" id="OGZ66474.1"/>
    </source>
</evidence>
<comment type="caution">
    <text evidence="2">The sequence shown here is derived from an EMBL/GenBank/DDBJ whole genome shotgun (WGS) entry which is preliminary data.</text>
</comment>
<dbReference type="AlphaFoldDB" id="A0A1G2HV95"/>
<keyword evidence="1" id="KW-0812">Transmembrane</keyword>
<feature type="transmembrane region" description="Helical" evidence="1">
    <location>
        <begin position="12"/>
        <end position="29"/>
    </location>
</feature>
<dbReference type="Proteomes" id="UP000178774">
    <property type="component" value="Unassembled WGS sequence"/>
</dbReference>
<dbReference type="EMBL" id="MHOP01000005">
    <property type="protein sequence ID" value="OGZ66474.1"/>
    <property type="molecule type" value="Genomic_DNA"/>
</dbReference>
<evidence type="ECO:0000313" key="3">
    <source>
        <dbReference type="Proteomes" id="UP000178774"/>
    </source>
</evidence>
<name>A0A1G2HV95_9BACT</name>